<evidence type="ECO:0000256" key="4">
    <source>
        <dbReference type="ARBA" id="ARBA00022833"/>
    </source>
</evidence>
<feature type="region of interest" description="Disordered" evidence="9">
    <location>
        <begin position="144"/>
        <end position="169"/>
    </location>
</feature>
<evidence type="ECO:0008006" key="12">
    <source>
        <dbReference type="Google" id="ProtNLM"/>
    </source>
</evidence>
<dbReference type="SMART" id="SM01366">
    <property type="entry name" value="c-clamp"/>
    <property type="match status" value="1"/>
</dbReference>
<keyword evidence="3" id="KW-0863">Zinc-finger</keyword>
<evidence type="ECO:0000256" key="7">
    <source>
        <dbReference type="ARBA" id="ARBA00023163"/>
    </source>
</evidence>
<dbReference type="InterPro" id="IPR052253">
    <property type="entry name" value="CR1/CR2-DNA-binding_regulator"/>
</dbReference>
<evidence type="ECO:0000256" key="9">
    <source>
        <dbReference type="SAM" id="MobiDB-lite"/>
    </source>
</evidence>
<protein>
    <recommendedName>
        <fullName evidence="12">Zinc finger protein 704</fullName>
    </recommendedName>
</protein>
<evidence type="ECO:0000256" key="1">
    <source>
        <dbReference type="ARBA" id="ARBA00004123"/>
    </source>
</evidence>
<accession>A0ABP0GZA5</accession>
<keyword evidence="5" id="KW-0805">Transcription regulation</keyword>
<evidence type="ECO:0000313" key="11">
    <source>
        <dbReference type="Proteomes" id="UP001642483"/>
    </source>
</evidence>
<dbReference type="PANTHER" id="PTHR13006:SF9">
    <property type="entry name" value="GLUCOSE TRANSPORTER 4 ENHANCER FACTOR, ISOFORM G"/>
    <property type="match status" value="1"/>
</dbReference>
<comment type="subcellular location">
    <subcellularLocation>
        <location evidence="1">Nucleus</location>
    </subcellularLocation>
</comment>
<sequence>MDMAKIGEASPLKGRTVSASIEVPKPSRMRKTSEEPTMTELMAAMVLSNLSCSPVFHNPPIEKGSFSPQTFNSNELEPGSWNRNSHSFSPIFIQPGSSNQPVVHTNSEKCKQENVALDSCSSGVQSDFVSDDPIEVDSGTILLQRSTPTPTKHPKDEKNNAMDVSEEPQDLRVPKLHVEELSIKQGSPAILHQEPKENETKHVLPISIPVLPQQIPLSYYLAPGFVRQPYAASLPGEFRMQLANSSPHQSPEIGSSAPGHMDSKIHRHLYRSVPYHKVSDDMSVPSPAGGSSPSTITFGSAPTGYYPFSNSPIPVASLSFSPSHYTKSLHVRSPLASTSQTSPYSSPAKSASVSLPAGYAILRDHPYPNISGWPNNCSTNFTVKSSVVQPGQQMQESPSPKTQFSLSPKSLPLGRKVRGDGKKCRKVYGMENRDMWCTACRWKKACQRFPD</sequence>
<feature type="region of interest" description="Disordered" evidence="9">
    <location>
        <begin position="389"/>
        <end position="408"/>
    </location>
</feature>
<keyword evidence="8" id="KW-0539">Nucleus</keyword>
<keyword evidence="2" id="KW-0479">Metal-binding</keyword>
<gene>
    <name evidence="10" type="ORF">CVLEPA_LOCUS29783</name>
</gene>
<proteinExistence type="predicted"/>
<evidence type="ECO:0000313" key="10">
    <source>
        <dbReference type="EMBL" id="CAK8696628.1"/>
    </source>
</evidence>
<dbReference type="Proteomes" id="UP001642483">
    <property type="component" value="Unassembled WGS sequence"/>
</dbReference>
<dbReference type="PANTHER" id="PTHR13006">
    <property type="entry name" value="PAPILLOMAVIRUS REGULATORY FACTOR PRF-1"/>
    <property type="match status" value="1"/>
</dbReference>
<name>A0ABP0GZA5_CLALP</name>
<reference evidence="10 11" key="1">
    <citation type="submission" date="2024-02" db="EMBL/GenBank/DDBJ databases">
        <authorList>
            <person name="Daric V."/>
            <person name="Darras S."/>
        </authorList>
    </citation>
    <scope>NUCLEOTIDE SEQUENCE [LARGE SCALE GENOMIC DNA]</scope>
</reference>
<evidence type="ECO:0000256" key="2">
    <source>
        <dbReference type="ARBA" id="ARBA00022723"/>
    </source>
</evidence>
<evidence type="ECO:0000256" key="3">
    <source>
        <dbReference type="ARBA" id="ARBA00022771"/>
    </source>
</evidence>
<evidence type="ECO:0000256" key="6">
    <source>
        <dbReference type="ARBA" id="ARBA00023125"/>
    </source>
</evidence>
<evidence type="ECO:0000256" key="5">
    <source>
        <dbReference type="ARBA" id="ARBA00023015"/>
    </source>
</evidence>
<keyword evidence="4" id="KW-0862">Zinc</keyword>
<comment type="caution">
    <text evidence="10">The sequence shown here is derived from an EMBL/GenBank/DDBJ whole genome shotgun (WGS) entry which is preliminary data.</text>
</comment>
<keyword evidence="6" id="KW-0238">DNA-binding</keyword>
<dbReference type="EMBL" id="CAWYQH010000163">
    <property type="protein sequence ID" value="CAK8696628.1"/>
    <property type="molecule type" value="Genomic_DNA"/>
</dbReference>
<evidence type="ECO:0000256" key="8">
    <source>
        <dbReference type="ARBA" id="ARBA00023242"/>
    </source>
</evidence>
<feature type="region of interest" description="Disordered" evidence="9">
    <location>
        <begin position="1"/>
        <end position="34"/>
    </location>
</feature>
<organism evidence="10 11">
    <name type="scientific">Clavelina lepadiformis</name>
    <name type="common">Light-bulb sea squirt</name>
    <name type="synonym">Ascidia lepadiformis</name>
    <dbReference type="NCBI Taxonomy" id="159417"/>
    <lineage>
        <taxon>Eukaryota</taxon>
        <taxon>Metazoa</taxon>
        <taxon>Chordata</taxon>
        <taxon>Tunicata</taxon>
        <taxon>Ascidiacea</taxon>
        <taxon>Aplousobranchia</taxon>
        <taxon>Clavelinidae</taxon>
        <taxon>Clavelina</taxon>
    </lineage>
</organism>
<keyword evidence="11" id="KW-1185">Reference proteome</keyword>
<keyword evidence="7" id="KW-0804">Transcription</keyword>